<dbReference type="Pfam" id="PF07277">
    <property type="entry name" value="SapC"/>
    <property type="match status" value="1"/>
</dbReference>
<dbReference type="EMBL" id="BAAAZT010000023">
    <property type="protein sequence ID" value="GAA3898617.1"/>
    <property type="molecule type" value="Genomic_DNA"/>
</dbReference>
<accession>A0ABP7LBH2</accession>
<name>A0ABP7LBH2_9GAMM</name>
<protein>
    <recommendedName>
        <fullName evidence="3">SapC family protein</fullName>
    </recommendedName>
</protein>
<sequence>MPTPLVLSPRECQSKTWHPPQDLAFAQHRSLIPLHAGELAKAAAAMPLAAVKEGREWRLMGVCGLENGYNLFIREGKWLGHYRPEWLSSWPFEIVSVGEKGLVAFDRDSGMLAGEGEGEPFFDAEGQMLDAVASRVEALKAIHRKQQTTQKALDALASAGILAPWPETLRDPLGLSIDGLYRVDEHALAQLDDESFLTLRRAQALPIAYAINLSIPQTHLLARLARLNPASAAAPENLDEFFGDDDELSFDFD</sequence>
<evidence type="ECO:0000313" key="1">
    <source>
        <dbReference type="EMBL" id="GAA3898617.1"/>
    </source>
</evidence>
<dbReference type="RefSeq" id="WP_344702287.1">
    <property type="nucleotide sequence ID" value="NZ_BAAAZT010000023.1"/>
</dbReference>
<dbReference type="InterPro" id="IPR010836">
    <property type="entry name" value="SapC"/>
</dbReference>
<evidence type="ECO:0008006" key="3">
    <source>
        <dbReference type="Google" id="ProtNLM"/>
    </source>
</evidence>
<reference evidence="2" key="1">
    <citation type="journal article" date="2019" name="Int. J. Syst. Evol. Microbiol.">
        <title>The Global Catalogue of Microorganisms (GCM) 10K type strain sequencing project: providing services to taxonomists for standard genome sequencing and annotation.</title>
        <authorList>
            <consortium name="The Broad Institute Genomics Platform"/>
            <consortium name="The Broad Institute Genome Sequencing Center for Infectious Disease"/>
            <person name="Wu L."/>
            <person name="Ma J."/>
        </authorList>
    </citation>
    <scope>NUCLEOTIDE SEQUENCE [LARGE SCALE GENOMIC DNA]</scope>
    <source>
        <strain evidence="2">JCM 16914</strain>
    </source>
</reference>
<comment type="caution">
    <text evidence="1">The sequence shown here is derived from an EMBL/GenBank/DDBJ whole genome shotgun (WGS) entry which is preliminary data.</text>
</comment>
<dbReference type="Proteomes" id="UP001500133">
    <property type="component" value="Unassembled WGS sequence"/>
</dbReference>
<proteinExistence type="predicted"/>
<gene>
    <name evidence="1" type="ORF">GCM10022228_06600</name>
</gene>
<keyword evidence="2" id="KW-1185">Reference proteome</keyword>
<evidence type="ECO:0000313" key="2">
    <source>
        <dbReference type="Proteomes" id="UP001500133"/>
    </source>
</evidence>
<organism evidence="1 2">
    <name type="scientific">Halomonas cibimaris</name>
    <dbReference type="NCBI Taxonomy" id="657012"/>
    <lineage>
        <taxon>Bacteria</taxon>
        <taxon>Pseudomonadati</taxon>
        <taxon>Pseudomonadota</taxon>
        <taxon>Gammaproteobacteria</taxon>
        <taxon>Oceanospirillales</taxon>
        <taxon>Halomonadaceae</taxon>
        <taxon>Halomonas</taxon>
    </lineage>
</organism>